<dbReference type="InterPro" id="IPR025476">
    <property type="entry name" value="Helitron_helicase-like"/>
</dbReference>
<dbReference type="Pfam" id="PF14214">
    <property type="entry name" value="Helitron_like_N"/>
    <property type="match status" value="1"/>
</dbReference>
<accession>A0A0L8HBE7</accession>
<dbReference type="AlphaFoldDB" id="A0A0L8HBE7"/>
<gene>
    <name evidence="2" type="ORF">OCBIM_22019204mg</name>
</gene>
<reference evidence="2" key="1">
    <citation type="submission" date="2015-07" db="EMBL/GenBank/DDBJ databases">
        <title>MeaNS - Measles Nucleotide Surveillance Program.</title>
        <authorList>
            <person name="Tran T."/>
            <person name="Druce J."/>
        </authorList>
    </citation>
    <scope>NUCLEOTIDE SEQUENCE</scope>
    <source>
        <strain evidence="2">UCB-OBI-ISO-001</strain>
        <tissue evidence="2">Gonad</tissue>
    </source>
</reference>
<evidence type="ECO:0000313" key="2">
    <source>
        <dbReference type="EMBL" id="KOF86115.1"/>
    </source>
</evidence>
<name>A0A0L8HBE7_OCTBM</name>
<dbReference type="EMBL" id="KQ418734">
    <property type="protein sequence ID" value="KOF86115.1"/>
    <property type="molecule type" value="Genomic_DNA"/>
</dbReference>
<sequence length="91" mass="11193">MNERTQGAITYMRNYGRLDLFITCNPKWNKIQAELFPGQLYINRHNLVARVFHLKISKLMEFITKSYIFRPRRCRMYTIEWQKEAYLTHIY</sequence>
<dbReference type="STRING" id="37653.A0A0L8HBE7"/>
<proteinExistence type="predicted"/>
<organism evidence="2">
    <name type="scientific">Octopus bimaculoides</name>
    <name type="common">California two-spotted octopus</name>
    <dbReference type="NCBI Taxonomy" id="37653"/>
    <lineage>
        <taxon>Eukaryota</taxon>
        <taxon>Metazoa</taxon>
        <taxon>Spiralia</taxon>
        <taxon>Lophotrochozoa</taxon>
        <taxon>Mollusca</taxon>
        <taxon>Cephalopoda</taxon>
        <taxon>Coleoidea</taxon>
        <taxon>Octopodiformes</taxon>
        <taxon>Octopoda</taxon>
        <taxon>Incirrata</taxon>
        <taxon>Octopodidae</taxon>
        <taxon>Octopus</taxon>
    </lineage>
</organism>
<evidence type="ECO:0000259" key="1">
    <source>
        <dbReference type="Pfam" id="PF14214"/>
    </source>
</evidence>
<dbReference type="OrthoDB" id="6128111at2759"/>
<feature type="domain" description="Helitron helicase-like" evidence="1">
    <location>
        <begin position="1"/>
        <end position="84"/>
    </location>
</feature>
<protein>
    <recommendedName>
        <fullName evidence="1">Helitron helicase-like domain-containing protein</fullName>
    </recommendedName>
</protein>